<keyword evidence="2" id="KW-1133">Transmembrane helix</keyword>
<organism evidence="3 4">
    <name type="scientific">Ascobolus immersus RN42</name>
    <dbReference type="NCBI Taxonomy" id="1160509"/>
    <lineage>
        <taxon>Eukaryota</taxon>
        <taxon>Fungi</taxon>
        <taxon>Dikarya</taxon>
        <taxon>Ascomycota</taxon>
        <taxon>Pezizomycotina</taxon>
        <taxon>Pezizomycetes</taxon>
        <taxon>Pezizales</taxon>
        <taxon>Ascobolaceae</taxon>
        <taxon>Ascobolus</taxon>
    </lineage>
</organism>
<feature type="compositionally biased region" description="Basic and acidic residues" evidence="1">
    <location>
        <begin position="776"/>
        <end position="790"/>
    </location>
</feature>
<feature type="compositionally biased region" description="Basic and acidic residues" evidence="1">
    <location>
        <begin position="550"/>
        <end position="565"/>
    </location>
</feature>
<evidence type="ECO:0000313" key="3">
    <source>
        <dbReference type="EMBL" id="RPA72487.1"/>
    </source>
</evidence>
<gene>
    <name evidence="3" type="ORF">BJ508DRAFT_367225</name>
</gene>
<dbReference type="STRING" id="1160509.A0A3N4HFY9"/>
<reference evidence="3 4" key="1">
    <citation type="journal article" date="2018" name="Nat. Ecol. Evol.">
        <title>Pezizomycetes genomes reveal the molecular basis of ectomycorrhizal truffle lifestyle.</title>
        <authorList>
            <person name="Murat C."/>
            <person name="Payen T."/>
            <person name="Noel B."/>
            <person name="Kuo A."/>
            <person name="Morin E."/>
            <person name="Chen J."/>
            <person name="Kohler A."/>
            <person name="Krizsan K."/>
            <person name="Balestrini R."/>
            <person name="Da Silva C."/>
            <person name="Montanini B."/>
            <person name="Hainaut M."/>
            <person name="Levati E."/>
            <person name="Barry K.W."/>
            <person name="Belfiori B."/>
            <person name="Cichocki N."/>
            <person name="Clum A."/>
            <person name="Dockter R.B."/>
            <person name="Fauchery L."/>
            <person name="Guy J."/>
            <person name="Iotti M."/>
            <person name="Le Tacon F."/>
            <person name="Lindquist E.A."/>
            <person name="Lipzen A."/>
            <person name="Malagnac F."/>
            <person name="Mello A."/>
            <person name="Molinier V."/>
            <person name="Miyauchi S."/>
            <person name="Poulain J."/>
            <person name="Riccioni C."/>
            <person name="Rubini A."/>
            <person name="Sitrit Y."/>
            <person name="Splivallo R."/>
            <person name="Traeger S."/>
            <person name="Wang M."/>
            <person name="Zifcakova L."/>
            <person name="Wipf D."/>
            <person name="Zambonelli A."/>
            <person name="Paolocci F."/>
            <person name="Nowrousian M."/>
            <person name="Ottonello S."/>
            <person name="Baldrian P."/>
            <person name="Spatafora J.W."/>
            <person name="Henrissat B."/>
            <person name="Nagy L.G."/>
            <person name="Aury J.M."/>
            <person name="Wincker P."/>
            <person name="Grigoriev I.V."/>
            <person name="Bonfante P."/>
            <person name="Martin F.M."/>
        </authorList>
    </citation>
    <scope>NUCLEOTIDE SEQUENCE [LARGE SCALE GENOMIC DNA]</scope>
    <source>
        <strain evidence="3 4">RN42</strain>
    </source>
</reference>
<feature type="region of interest" description="Disordered" evidence="1">
    <location>
        <begin position="45"/>
        <end position="65"/>
    </location>
</feature>
<keyword evidence="4" id="KW-1185">Reference proteome</keyword>
<dbReference type="AlphaFoldDB" id="A0A3N4HFY9"/>
<feature type="compositionally biased region" description="Low complexity" evidence="1">
    <location>
        <begin position="581"/>
        <end position="591"/>
    </location>
</feature>
<evidence type="ECO:0000313" key="4">
    <source>
        <dbReference type="Proteomes" id="UP000275078"/>
    </source>
</evidence>
<keyword evidence="2" id="KW-0472">Membrane</keyword>
<dbReference type="Proteomes" id="UP000275078">
    <property type="component" value="Unassembled WGS sequence"/>
</dbReference>
<accession>A0A3N4HFY9</accession>
<protein>
    <submittedName>
        <fullName evidence="3">Uncharacterized protein</fullName>
    </submittedName>
</protein>
<evidence type="ECO:0000256" key="2">
    <source>
        <dbReference type="SAM" id="Phobius"/>
    </source>
</evidence>
<dbReference type="OrthoDB" id="5144532at2759"/>
<keyword evidence="2" id="KW-0812">Transmembrane</keyword>
<sequence length="816" mass="91118">MVDSVNSQYEIEISQLLPLTSLDLNRKIVCGAMSTRGVYRQHWEEADTGEENHSEARDGLIQSPGHHETYDVREAAEVIVGDPPPEIQEIGISPTTHAVEDIPGTFEDTPCISVPANMEGAGTDRPAREALDNKVKRKWDKYLSDFRRRNEYYNHLIDTVLIVTALLCYLGLMLLFGIPERMLPDSLRYADAKSGIQATVLVSLLSSLLSVVTLAYITRNVEALLWSRLLPGKPGLSLREVRDLAQWTVSPVGQILYIFNGSGWFAWIKVIGILLIINSYLGPIILTGLTTLQGGIRNRGDDTFFSIDDYQSYPTKDLAFSYRGWVRISESEFEDESSSTQEYIEDKTIPIAAALALLNATVPKIRDISGLSNTASDADEFSLAAIVPAIQANCTSWERNNTELQIAMGIATAETDGSSDTRKIFRSEINPLLEITLETGSSGTFANFTTSFDEVAGSTKLSVGTFGYIFGGFAPVTGTVHSVESRLYSEPLFFIDCRLSFGTAAVNQSVDPRIPTAYYRESFIEANLTNVYDTDKYIRKLALSYSTHRQAPERRDEESRSEDAPPPKLISSPFTFAKRNSQTSTSSTSESGDSLLSQLLLTDLITKPKKEEENIGGDLVARAIERIWETASILAFIRDPGSSQSLTVTQASTRLHNRFLGPTMVILIFPFLATVLAVVVRKRDESLVSFKLLPYGKKEDIVGYDPLMIARLGGPIPGLDDSDVEDGFLRDEKEDYILKGQVDSISGRRYLEVSQPVSTKREFYDEDGKRRFWNDRHAVENHDERRRRDREDDEEIEKAQKLIKTNQKQRQRGGVV</sequence>
<feature type="transmembrane region" description="Helical" evidence="2">
    <location>
        <begin position="156"/>
        <end position="178"/>
    </location>
</feature>
<feature type="transmembrane region" description="Helical" evidence="2">
    <location>
        <begin position="198"/>
        <end position="218"/>
    </location>
</feature>
<feature type="transmembrane region" description="Helical" evidence="2">
    <location>
        <begin position="659"/>
        <end position="680"/>
    </location>
</feature>
<feature type="region of interest" description="Disordered" evidence="1">
    <location>
        <begin position="776"/>
        <end position="816"/>
    </location>
</feature>
<feature type="region of interest" description="Disordered" evidence="1">
    <location>
        <begin position="548"/>
        <end position="591"/>
    </location>
</feature>
<name>A0A3N4HFY9_ASCIM</name>
<evidence type="ECO:0000256" key="1">
    <source>
        <dbReference type="SAM" id="MobiDB-lite"/>
    </source>
</evidence>
<dbReference type="EMBL" id="ML119860">
    <property type="protein sequence ID" value="RPA72487.1"/>
    <property type="molecule type" value="Genomic_DNA"/>
</dbReference>
<feature type="compositionally biased region" description="Basic and acidic residues" evidence="1">
    <location>
        <begin position="45"/>
        <end position="58"/>
    </location>
</feature>
<feature type="transmembrane region" description="Helical" evidence="2">
    <location>
        <begin position="264"/>
        <end position="286"/>
    </location>
</feature>
<feature type="compositionally biased region" description="Basic residues" evidence="1">
    <location>
        <begin position="807"/>
        <end position="816"/>
    </location>
</feature>
<proteinExistence type="predicted"/>